<dbReference type="AlphaFoldDB" id="A0A2N6MGI8"/>
<dbReference type="RefSeq" id="WP_102206633.1">
    <property type="nucleotide sequence ID" value="NZ_NMQI01000153.1"/>
</dbReference>
<evidence type="ECO:0000313" key="1">
    <source>
        <dbReference type="EMBL" id="PMB45838.1"/>
    </source>
</evidence>
<evidence type="ECO:0000313" key="2">
    <source>
        <dbReference type="Proteomes" id="UP000234966"/>
    </source>
</evidence>
<dbReference type="GO" id="GO:0004519">
    <property type="term" value="F:endonuclease activity"/>
    <property type="evidence" value="ECO:0007669"/>
    <property type="project" value="UniProtKB-KW"/>
</dbReference>
<reference evidence="1 2" key="1">
    <citation type="submission" date="2017-07" db="EMBL/GenBank/DDBJ databases">
        <title>Genomes of Fischerella (Mastigocladus) sp. strains.</title>
        <authorList>
            <person name="Miller S.R."/>
        </authorList>
    </citation>
    <scope>NUCLEOTIDE SEQUENCE [LARGE SCALE GENOMIC DNA]</scope>
    <source>
        <strain evidence="1 2">CCMEE 5330</strain>
    </source>
</reference>
<accession>A0A2N6MGI8</accession>
<organism evidence="1 2">
    <name type="scientific">Fischerella thermalis CCMEE 5330</name>
    <dbReference type="NCBI Taxonomy" id="2019670"/>
    <lineage>
        <taxon>Bacteria</taxon>
        <taxon>Bacillati</taxon>
        <taxon>Cyanobacteriota</taxon>
        <taxon>Cyanophyceae</taxon>
        <taxon>Nostocales</taxon>
        <taxon>Hapalosiphonaceae</taxon>
        <taxon>Fischerella</taxon>
    </lineage>
</organism>
<dbReference type="EMBL" id="NMQI01000153">
    <property type="protein sequence ID" value="PMB45838.1"/>
    <property type="molecule type" value="Genomic_DNA"/>
</dbReference>
<keyword evidence="1" id="KW-0255">Endonuclease</keyword>
<keyword evidence="1" id="KW-0378">Hydrolase</keyword>
<proteinExistence type="predicted"/>
<comment type="caution">
    <text evidence="1">The sequence shown here is derived from an EMBL/GenBank/DDBJ whole genome shotgun (WGS) entry which is preliminary data.</text>
</comment>
<name>A0A2N6MGI8_9CYAN</name>
<protein>
    <submittedName>
        <fullName evidence="1">Restriction endonuclease</fullName>
    </submittedName>
</protein>
<gene>
    <name evidence="1" type="ORF">CEN41_07350</name>
</gene>
<keyword evidence="1" id="KW-0540">Nuclease</keyword>
<dbReference type="Proteomes" id="UP000234966">
    <property type="component" value="Unassembled WGS sequence"/>
</dbReference>
<sequence>MTHLTLLNLKITAAQFVKAMSGVPIPDLFGSTDGKAVGTYVEQAFNHYLRATYNYIPGNAALGIDFPDLNVDLKVTSIRQPQSSCPFRDASQKVYGLGYHLLVFTYEKFDDTTTRTARLDFRDAIFVTREKTGDYQTTYGLIGILNRKGNKDDIIAYLEERNLPLDEIGRNLLAERILKFPPQLGYLTISNALQWRLQYSRIIDVANSKTDMGVENLLV</sequence>